<dbReference type="InterPro" id="IPR002312">
    <property type="entry name" value="Asp/Asn-tRNA-synth_IIb"/>
</dbReference>
<evidence type="ECO:0000256" key="3">
    <source>
        <dbReference type="ARBA" id="ARBA00022741"/>
    </source>
</evidence>
<evidence type="ECO:0000256" key="5">
    <source>
        <dbReference type="ARBA" id="ARBA00022917"/>
    </source>
</evidence>
<comment type="similarity">
    <text evidence="1">Belongs to the class-II aminoacyl-tRNA synthetase family. Type 1 subfamily.</text>
</comment>
<keyword evidence="5" id="KW-0648">Protein biosynthesis</keyword>
<evidence type="ECO:0000259" key="7">
    <source>
        <dbReference type="PROSITE" id="PS50862"/>
    </source>
</evidence>
<dbReference type="EMBL" id="CADEPI010000017">
    <property type="protein sequence ID" value="CAB3364825.1"/>
    <property type="molecule type" value="Genomic_DNA"/>
</dbReference>
<evidence type="ECO:0000256" key="6">
    <source>
        <dbReference type="ARBA" id="ARBA00023146"/>
    </source>
</evidence>
<dbReference type="NCBIfam" id="NF001750">
    <property type="entry name" value="PRK00476.1"/>
    <property type="match status" value="1"/>
</dbReference>
<dbReference type="PRINTS" id="PR01042">
    <property type="entry name" value="TRNASYNTHASP"/>
</dbReference>
<dbReference type="PROSITE" id="PS50862">
    <property type="entry name" value="AA_TRNA_LIGASE_II"/>
    <property type="match status" value="1"/>
</dbReference>
<evidence type="ECO:0000256" key="4">
    <source>
        <dbReference type="ARBA" id="ARBA00022840"/>
    </source>
</evidence>
<dbReference type="OrthoDB" id="439710at2759"/>
<dbReference type="InterPro" id="IPR004365">
    <property type="entry name" value="NA-bd_OB_tRNA"/>
</dbReference>
<dbReference type="PANTHER" id="PTHR22594">
    <property type="entry name" value="ASPARTYL/LYSYL-TRNA SYNTHETASE"/>
    <property type="match status" value="1"/>
</dbReference>
<organism evidence="8 9">
    <name type="scientific">Cloeon dipterum</name>
    <dbReference type="NCBI Taxonomy" id="197152"/>
    <lineage>
        <taxon>Eukaryota</taxon>
        <taxon>Metazoa</taxon>
        <taxon>Ecdysozoa</taxon>
        <taxon>Arthropoda</taxon>
        <taxon>Hexapoda</taxon>
        <taxon>Insecta</taxon>
        <taxon>Pterygota</taxon>
        <taxon>Palaeoptera</taxon>
        <taxon>Ephemeroptera</taxon>
        <taxon>Pisciforma</taxon>
        <taxon>Baetidae</taxon>
        <taxon>Cloeon</taxon>
    </lineage>
</organism>
<dbReference type="CDD" id="cd04317">
    <property type="entry name" value="EcAspRS_like_N"/>
    <property type="match status" value="1"/>
</dbReference>
<keyword evidence="2" id="KW-0436">Ligase</keyword>
<protein>
    <recommendedName>
        <fullName evidence="7">Aminoacyl-transfer RNA synthetases class-II family profile domain-containing protein</fullName>
    </recommendedName>
</protein>
<dbReference type="InterPro" id="IPR012340">
    <property type="entry name" value="NA-bd_OB-fold"/>
</dbReference>
<dbReference type="InterPro" id="IPR004524">
    <property type="entry name" value="Asp-tRNA-ligase_1"/>
</dbReference>
<dbReference type="InterPro" id="IPR004364">
    <property type="entry name" value="Aa-tRNA-synt_II"/>
</dbReference>
<dbReference type="InterPro" id="IPR006195">
    <property type="entry name" value="aa-tRNA-synth_II"/>
</dbReference>
<evidence type="ECO:0000313" key="9">
    <source>
        <dbReference type="Proteomes" id="UP000494165"/>
    </source>
</evidence>
<name>A0A8S1CA23_9INSE</name>
<dbReference type="Pfam" id="PF01336">
    <property type="entry name" value="tRNA_anti-codon"/>
    <property type="match status" value="1"/>
</dbReference>
<dbReference type="GO" id="GO:0004815">
    <property type="term" value="F:aspartate-tRNA ligase activity"/>
    <property type="evidence" value="ECO:0007669"/>
    <property type="project" value="TreeGrafter"/>
</dbReference>
<dbReference type="NCBIfam" id="TIGR00459">
    <property type="entry name" value="aspS_bact"/>
    <property type="match status" value="1"/>
</dbReference>
<dbReference type="Gene3D" id="2.40.50.140">
    <property type="entry name" value="Nucleic acid-binding proteins"/>
    <property type="match status" value="1"/>
</dbReference>
<keyword evidence="9" id="KW-1185">Reference proteome</keyword>
<keyword evidence="3" id="KW-0547">Nucleotide-binding</keyword>
<dbReference type="InterPro" id="IPR047089">
    <property type="entry name" value="Asp-tRNA-ligase_1_N"/>
</dbReference>
<dbReference type="Pfam" id="PF00152">
    <property type="entry name" value="tRNA-synt_2"/>
    <property type="match status" value="1"/>
</dbReference>
<accession>A0A8S1CA23</accession>
<sequence>MLLRRGFSRFAGDRGTTTVIGFRNPARCAGTEAAVKSDSKNVDQKKRGRGQFEIPPPKYFAGAVKPLDPKVTNLYVSHRTHNCGELRKTHLGQQVTLSGWVQFHRVKAKFMVLRDGYGSVQLIFSEEKVKPEWDIENISLESVIQVRGTVMCRPEGQQNPNMLTGDIEVEVEDFELLSKAKSELPITVREQVKITELNRMTYRYMDLRFPEMQSRLRFRSKIISEMRKFLGEKCGFVEVETPTLFKRTPGGAQEFIVPSRMPGKCYTLVQSPQQFKQLLMVGGIDRYFQVARCYRDESARPDRQLEFTQLDIELSFTNQQGVMDLAEDLISQCWRSTVEPDLPAHRFPVLKYDNVLNDYGTDKPDTRFDMKIKNIFEDIRLIVDSCSPTLRSILTAKDGTLAAIVVPKGQNAWPSKSSLAKLVKDQLQLFSIPLWLKAFQVPDISSWPNFGENEQVSNAIKSKLGPLSNHGDVILIAAGRKFEALSLLGRLRVIAADELEKATGVAVRCQGPNFLWIVDFPLFEPGEEPDTLKPTHHPFTQPHPEDAHFLFTDPLKVRGQHYDLVLDGWEIAGGSVRIHNSGIQRRVLGELLKIKPHSLHHMLEAFESGCPPHAGIAFGIDRLIAVACGAPSIRDVIAFPKAAGGRDPMSGAPVDMTKEDQLLYHINCLPKG</sequence>
<dbReference type="AlphaFoldDB" id="A0A8S1CA23"/>
<dbReference type="InterPro" id="IPR045864">
    <property type="entry name" value="aa-tRNA-synth_II/BPL/LPL"/>
</dbReference>
<dbReference type="GO" id="GO:0005739">
    <property type="term" value="C:mitochondrion"/>
    <property type="evidence" value="ECO:0007669"/>
    <property type="project" value="TreeGrafter"/>
</dbReference>
<dbReference type="GO" id="GO:0006422">
    <property type="term" value="P:aspartyl-tRNA aminoacylation"/>
    <property type="evidence" value="ECO:0007669"/>
    <property type="project" value="TreeGrafter"/>
</dbReference>
<evidence type="ECO:0000313" key="8">
    <source>
        <dbReference type="EMBL" id="CAB3364825.1"/>
    </source>
</evidence>
<dbReference type="InterPro" id="IPR004115">
    <property type="entry name" value="GAD-like_sf"/>
</dbReference>
<dbReference type="SUPFAM" id="SSF50249">
    <property type="entry name" value="Nucleic acid-binding proteins"/>
    <property type="match status" value="1"/>
</dbReference>
<evidence type="ECO:0000256" key="1">
    <source>
        <dbReference type="ARBA" id="ARBA00006303"/>
    </source>
</evidence>
<dbReference type="SUPFAM" id="SSF55681">
    <property type="entry name" value="Class II aaRS and biotin synthetases"/>
    <property type="match status" value="1"/>
</dbReference>
<proteinExistence type="inferred from homology"/>
<dbReference type="GO" id="GO:0005524">
    <property type="term" value="F:ATP binding"/>
    <property type="evidence" value="ECO:0007669"/>
    <property type="project" value="UniProtKB-KW"/>
</dbReference>
<dbReference type="Gene3D" id="3.30.1360.30">
    <property type="entry name" value="GAD-like domain"/>
    <property type="match status" value="1"/>
</dbReference>
<feature type="domain" description="Aminoacyl-transfer RNA synthetases class-II family profile" evidence="7">
    <location>
        <begin position="216"/>
        <end position="640"/>
    </location>
</feature>
<dbReference type="Gene3D" id="3.30.930.10">
    <property type="entry name" value="Bira Bifunctional Protein, Domain 2"/>
    <property type="match status" value="1"/>
</dbReference>
<dbReference type="HAMAP" id="MF_00044">
    <property type="entry name" value="Asp_tRNA_synth_type1"/>
    <property type="match status" value="1"/>
</dbReference>
<dbReference type="GO" id="GO:0003676">
    <property type="term" value="F:nucleic acid binding"/>
    <property type="evidence" value="ECO:0007669"/>
    <property type="project" value="InterPro"/>
</dbReference>
<reference evidence="8 9" key="1">
    <citation type="submission" date="2020-04" db="EMBL/GenBank/DDBJ databases">
        <authorList>
            <person name="Alioto T."/>
            <person name="Alioto T."/>
            <person name="Gomez Garrido J."/>
        </authorList>
    </citation>
    <scope>NUCLEOTIDE SEQUENCE [LARGE SCALE GENOMIC DNA]</scope>
</reference>
<dbReference type="Proteomes" id="UP000494165">
    <property type="component" value="Unassembled WGS sequence"/>
</dbReference>
<comment type="caution">
    <text evidence="8">The sequence shown here is derived from an EMBL/GenBank/DDBJ whole genome shotgun (WGS) entry which is preliminary data.</text>
</comment>
<dbReference type="PANTHER" id="PTHR22594:SF5">
    <property type="entry name" value="ASPARTATE--TRNA LIGASE, MITOCHONDRIAL"/>
    <property type="match status" value="1"/>
</dbReference>
<keyword evidence="6" id="KW-0030">Aminoacyl-tRNA synthetase</keyword>
<keyword evidence="4" id="KW-0067">ATP-binding</keyword>
<gene>
    <name evidence="8" type="ORF">CLODIP_2_CD03562</name>
</gene>
<evidence type="ECO:0000256" key="2">
    <source>
        <dbReference type="ARBA" id="ARBA00022598"/>
    </source>
</evidence>